<name>A0ABM7RQL8_9BACT</name>
<sequence>MLSFAYPLLLLLAPIPLLVRWLAPPLAAQARSLRVPFGARLQRAIARSPLSSPGGSNWIAHLAPIAIWCLSLVALARPQWIEDPIEKQTPTRDLLLLVDLSGSMDQEDFTNAEGETVSRLDAVKEILGDFLEHREGDRVGLVVFGDSPFLQAPFSTDLSLSHRLLDETAVGMAGPRTAFGDAIGLGIRLFEESEVPAKTIIALTDGNDTKSQVPPVEAARVASDRDIRIHTVAIGDPTTVGEDKLDQQALDDVARTTEGQSFFAADREELAGIYDELDRIETREIKTLSHRPRRDVFHWLILAALLVSFASRISIRSLRALPETERRPLRVHPVTGELELS</sequence>
<dbReference type="PANTHER" id="PTHR22550">
    <property type="entry name" value="SPORE GERMINATION PROTEIN"/>
    <property type="match status" value="1"/>
</dbReference>
<dbReference type="Proteomes" id="UP001374893">
    <property type="component" value="Chromosome"/>
</dbReference>
<dbReference type="PROSITE" id="PS50234">
    <property type="entry name" value="VWFA"/>
    <property type="match status" value="1"/>
</dbReference>
<dbReference type="SUPFAM" id="SSF53300">
    <property type="entry name" value="vWA-like"/>
    <property type="match status" value="1"/>
</dbReference>
<dbReference type="InterPro" id="IPR050768">
    <property type="entry name" value="UPF0353/GerABKA_families"/>
</dbReference>
<evidence type="ECO:0000313" key="3">
    <source>
        <dbReference type="Proteomes" id="UP001374893"/>
    </source>
</evidence>
<dbReference type="Gene3D" id="3.40.50.410">
    <property type="entry name" value="von Willebrand factor, type A domain"/>
    <property type="match status" value="1"/>
</dbReference>
<feature type="domain" description="VWFA" evidence="1">
    <location>
        <begin position="93"/>
        <end position="277"/>
    </location>
</feature>
<accession>A0ABM7RQL8</accession>
<dbReference type="PANTHER" id="PTHR22550:SF18">
    <property type="entry name" value="VWFA DOMAIN-CONTAINING PROTEIN"/>
    <property type="match status" value="1"/>
</dbReference>
<gene>
    <name evidence="2" type="ORF">HAHE_35390</name>
</gene>
<dbReference type="InterPro" id="IPR002035">
    <property type="entry name" value="VWF_A"/>
</dbReference>
<dbReference type="InterPro" id="IPR036465">
    <property type="entry name" value="vWFA_dom_sf"/>
</dbReference>
<reference evidence="2 3" key="1">
    <citation type="submission" date="2021-06" db="EMBL/GenBank/DDBJ databases">
        <title>Complete genome of Haloferula helveola possessing various polysaccharide degrading enzymes.</title>
        <authorList>
            <person name="Takami H."/>
            <person name="Huang C."/>
            <person name="Hamasaki K."/>
        </authorList>
    </citation>
    <scope>NUCLEOTIDE SEQUENCE [LARGE SCALE GENOMIC DNA]</scope>
    <source>
        <strain evidence="2 3">CN-1</strain>
    </source>
</reference>
<dbReference type="SMART" id="SM00327">
    <property type="entry name" value="VWA"/>
    <property type="match status" value="1"/>
</dbReference>
<evidence type="ECO:0000259" key="1">
    <source>
        <dbReference type="PROSITE" id="PS50234"/>
    </source>
</evidence>
<organism evidence="2 3">
    <name type="scientific">Haloferula helveola</name>
    <dbReference type="NCBI Taxonomy" id="490095"/>
    <lineage>
        <taxon>Bacteria</taxon>
        <taxon>Pseudomonadati</taxon>
        <taxon>Verrucomicrobiota</taxon>
        <taxon>Verrucomicrobiia</taxon>
        <taxon>Verrucomicrobiales</taxon>
        <taxon>Verrucomicrobiaceae</taxon>
        <taxon>Haloferula</taxon>
    </lineage>
</organism>
<dbReference type="EMBL" id="AP024702">
    <property type="protein sequence ID" value="BCX49631.1"/>
    <property type="molecule type" value="Genomic_DNA"/>
</dbReference>
<protein>
    <recommendedName>
        <fullName evidence="1">VWFA domain-containing protein</fullName>
    </recommendedName>
</protein>
<dbReference type="RefSeq" id="WP_338686315.1">
    <property type="nucleotide sequence ID" value="NZ_AP024702.1"/>
</dbReference>
<proteinExistence type="predicted"/>
<keyword evidence="3" id="KW-1185">Reference proteome</keyword>
<dbReference type="Pfam" id="PF00092">
    <property type="entry name" value="VWA"/>
    <property type="match status" value="1"/>
</dbReference>
<evidence type="ECO:0000313" key="2">
    <source>
        <dbReference type="EMBL" id="BCX49631.1"/>
    </source>
</evidence>